<dbReference type="Gene3D" id="3.40.50.150">
    <property type="entry name" value="Vaccinia Virus protein VP39"/>
    <property type="match status" value="1"/>
</dbReference>
<comment type="caution">
    <text evidence="5">The sequence shown here is derived from an EMBL/GenBank/DDBJ whole genome shotgun (WGS) entry which is preliminary data.</text>
</comment>
<dbReference type="GO" id="GO:0044027">
    <property type="term" value="P:negative regulation of gene expression via chromosomal CpG island methylation"/>
    <property type="evidence" value="ECO:0007669"/>
    <property type="project" value="TreeGrafter"/>
</dbReference>
<sequence length="242" mass="26085">GYQVEWATLAASDYGTPTSRERLFVIARNDGEEIVWPEATHGDIEDGLEPILPASGCIQWDLMGFDVSTRKLAAKTLERIELGTEEFIRDADKRCVVRLPDGRLAAAWIARHYGGVVGRSANEPLPTVTKVDHHGLVVTELLPQSAGSSSADDIVHEGERYTLGRTTHRMLQPRELANAMGFGPGYQMIGTKRDQTARVGNAVCPPLAAALVSANYAPDHGALAQGRIQGGFDLVDAEEGVA</sequence>
<evidence type="ECO:0000256" key="4">
    <source>
        <dbReference type="ARBA" id="ARBA00022691"/>
    </source>
</evidence>
<organism evidence="5">
    <name type="scientific">marine sediment metagenome</name>
    <dbReference type="NCBI Taxonomy" id="412755"/>
    <lineage>
        <taxon>unclassified sequences</taxon>
        <taxon>metagenomes</taxon>
        <taxon>ecological metagenomes</taxon>
    </lineage>
</organism>
<dbReference type="GO" id="GO:0003677">
    <property type="term" value="F:DNA binding"/>
    <property type="evidence" value="ECO:0007669"/>
    <property type="project" value="TreeGrafter"/>
</dbReference>
<gene>
    <name evidence="5" type="ORF">S01H1_42205</name>
</gene>
<dbReference type="Gene3D" id="3.90.120.10">
    <property type="entry name" value="DNA Methylase, subunit A, domain 2"/>
    <property type="match status" value="1"/>
</dbReference>
<dbReference type="InterPro" id="IPR050390">
    <property type="entry name" value="C5-Methyltransferase"/>
</dbReference>
<dbReference type="Pfam" id="PF00145">
    <property type="entry name" value="DNA_methylase"/>
    <property type="match status" value="1"/>
</dbReference>
<evidence type="ECO:0000256" key="3">
    <source>
        <dbReference type="ARBA" id="ARBA00022679"/>
    </source>
</evidence>
<keyword evidence="2" id="KW-0489">Methyltransferase</keyword>
<evidence type="ECO:0000256" key="2">
    <source>
        <dbReference type="ARBA" id="ARBA00022603"/>
    </source>
</evidence>
<reference evidence="5" key="1">
    <citation type="journal article" date="2014" name="Front. Microbiol.">
        <title>High frequency of phylogenetically diverse reductive dehalogenase-homologous genes in deep subseafloor sedimentary metagenomes.</title>
        <authorList>
            <person name="Kawai M."/>
            <person name="Futagami T."/>
            <person name="Toyoda A."/>
            <person name="Takaki Y."/>
            <person name="Nishi S."/>
            <person name="Hori S."/>
            <person name="Arai W."/>
            <person name="Tsubouchi T."/>
            <person name="Morono Y."/>
            <person name="Uchiyama I."/>
            <person name="Ito T."/>
            <person name="Fujiyama A."/>
            <person name="Inagaki F."/>
            <person name="Takami H."/>
        </authorList>
    </citation>
    <scope>NUCLEOTIDE SEQUENCE</scope>
    <source>
        <strain evidence="5">Expedition CK06-06</strain>
    </source>
</reference>
<proteinExistence type="predicted"/>
<dbReference type="EC" id="2.1.1.37" evidence="1"/>
<name>X0VWF6_9ZZZZ</name>
<dbReference type="AlphaFoldDB" id="X0VWF6"/>
<dbReference type="SUPFAM" id="SSF53335">
    <property type="entry name" value="S-adenosyl-L-methionine-dependent methyltransferases"/>
    <property type="match status" value="1"/>
</dbReference>
<dbReference type="PANTHER" id="PTHR10629">
    <property type="entry name" value="CYTOSINE-SPECIFIC METHYLTRANSFERASE"/>
    <property type="match status" value="1"/>
</dbReference>
<evidence type="ECO:0000313" key="5">
    <source>
        <dbReference type="EMBL" id="GAG04856.1"/>
    </source>
</evidence>
<evidence type="ECO:0000256" key="1">
    <source>
        <dbReference type="ARBA" id="ARBA00011975"/>
    </source>
</evidence>
<dbReference type="InterPro" id="IPR001525">
    <property type="entry name" value="C5_MeTfrase"/>
</dbReference>
<dbReference type="PANTHER" id="PTHR10629:SF52">
    <property type="entry name" value="DNA (CYTOSINE-5)-METHYLTRANSFERASE 1"/>
    <property type="match status" value="1"/>
</dbReference>
<keyword evidence="4" id="KW-0949">S-adenosyl-L-methionine</keyword>
<dbReference type="EMBL" id="BARS01026817">
    <property type="protein sequence ID" value="GAG04856.1"/>
    <property type="molecule type" value="Genomic_DNA"/>
</dbReference>
<protein>
    <recommendedName>
        <fullName evidence="1">DNA (cytosine-5-)-methyltransferase</fullName>
        <ecNumber evidence="1">2.1.1.37</ecNumber>
    </recommendedName>
</protein>
<feature type="non-terminal residue" evidence="5">
    <location>
        <position position="1"/>
    </location>
</feature>
<accession>X0VWF6</accession>
<dbReference type="GO" id="GO:0003886">
    <property type="term" value="F:DNA (cytosine-5-)-methyltransferase activity"/>
    <property type="evidence" value="ECO:0007669"/>
    <property type="project" value="UniProtKB-EC"/>
</dbReference>
<dbReference type="InterPro" id="IPR029063">
    <property type="entry name" value="SAM-dependent_MTases_sf"/>
</dbReference>
<keyword evidence="3" id="KW-0808">Transferase</keyword>
<dbReference type="GO" id="GO:0032259">
    <property type="term" value="P:methylation"/>
    <property type="evidence" value="ECO:0007669"/>
    <property type="project" value="UniProtKB-KW"/>
</dbReference>